<sequence>MAVGVVDAEIIKTTDAGQAIEELSFFIERAGEIETGLGTPIVAEAREYVVACFCLRLLTDKIDQATGIAGAIEDGGRAACDFDTIDEKRIHGGYVVVDAGRQLQSVPVMDVVGVRAETAETSDVDAIKAFARPRTGGDAGLVA</sequence>
<name>A0AA87U497_RHIRH</name>
<evidence type="ECO:0000313" key="1">
    <source>
        <dbReference type="EMBL" id="GAJ93282.1"/>
    </source>
</evidence>
<dbReference type="Proteomes" id="UP000026941">
    <property type="component" value="Unassembled WGS sequence"/>
</dbReference>
<reference evidence="1 2" key="1">
    <citation type="submission" date="2014-05" db="EMBL/GenBank/DDBJ databases">
        <title>Whole genome shotgun sequence of Rhizobium rhizogenes NBRC 13257.</title>
        <authorList>
            <person name="Katano-Makiyama Y."/>
            <person name="Hosoyama A."/>
            <person name="Hashimoto M."/>
            <person name="Hosoyama Y."/>
            <person name="Noguchi M."/>
            <person name="Tsuchikane K."/>
            <person name="Kimura A."/>
            <person name="Ohji S."/>
            <person name="Ichikawa N."/>
            <person name="Yamazoe A."/>
            <person name="Fujita N."/>
        </authorList>
    </citation>
    <scope>NUCLEOTIDE SEQUENCE [LARGE SCALE GENOMIC DNA]</scope>
    <source>
        <strain evidence="1 2">NBRC 13257</strain>
    </source>
</reference>
<proteinExistence type="predicted"/>
<protein>
    <submittedName>
        <fullName evidence="1">Uncharacterized protein</fullName>
    </submittedName>
</protein>
<dbReference type="AlphaFoldDB" id="A0AA87U497"/>
<comment type="caution">
    <text evidence="1">The sequence shown here is derived from an EMBL/GenBank/DDBJ whole genome shotgun (WGS) entry which is preliminary data.</text>
</comment>
<dbReference type="EMBL" id="BAYX01000005">
    <property type="protein sequence ID" value="GAJ93282.1"/>
    <property type="molecule type" value="Genomic_DNA"/>
</dbReference>
<accession>A0AA87U497</accession>
<organism evidence="1 2">
    <name type="scientific">Rhizobium rhizogenes NBRC 13257</name>
    <dbReference type="NCBI Taxonomy" id="1220581"/>
    <lineage>
        <taxon>Bacteria</taxon>
        <taxon>Pseudomonadati</taxon>
        <taxon>Pseudomonadota</taxon>
        <taxon>Alphaproteobacteria</taxon>
        <taxon>Hyphomicrobiales</taxon>
        <taxon>Rhizobiaceae</taxon>
        <taxon>Rhizobium/Agrobacterium group</taxon>
        <taxon>Rhizobium</taxon>
    </lineage>
</organism>
<evidence type="ECO:0000313" key="2">
    <source>
        <dbReference type="Proteomes" id="UP000026941"/>
    </source>
</evidence>
<gene>
    <name evidence="1" type="ORF">RRH01S_05_03570</name>
</gene>